<dbReference type="Proteomes" id="UP000000305">
    <property type="component" value="Unassembled WGS sequence"/>
</dbReference>
<organism evidence="2 3">
    <name type="scientific">Daphnia pulex</name>
    <name type="common">Water flea</name>
    <dbReference type="NCBI Taxonomy" id="6669"/>
    <lineage>
        <taxon>Eukaryota</taxon>
        <taxon>Metazoa</taxon>
        <taxon>Ecdysozoa</taxon>
        <taxon>Arthropoda</taxon>
        <taxon>Crustacea</taxon>
        <taxon>Branchiopoda</taxon>
        <taxon>Diplostraca</taxon>
        <taxon>Cladocera</taxon>
        <taxon>Anomopoda</taxon>
        <taxon>Daphniidae</taxon>
        <taxon>Daphnia</taxon>
    </lineage>
</organism>
<gene>
    <name evidence="2" type="ORF">DAPPUDRAFT_102257</name>
</gene>
<evidence type="ECO:0000313" key="2">
    <source>
        <dbReference type="EMBL" id="EFX81705.1"/>
    </source>
</evidence>
<dbReference type="KEGG" id="dpx:DAPPUDRAFT_102257"/>
<reference evidence="2 3" key="1">
    <citation type="journal article" date="2011" name="Science">
        <title>The ecoresponsive genome of Daphnia pulex.</title>
        <authorList>
            <person name="Colbourne J.K."/>
            <person name="Pfrender M.E."/>
            <person name="Gilbert D."/>
            <person name="Thomas W.K."/>
            <person name="Tucker A."/>
            <person name="Oakley T.H."/>
            <person name="Tokishita S."/>
            <person name="Aerts A."/>
            <person name="Arnold G.J."/>
            <person name="Basu M.K."/>
            <person name="Bauer D.J."/>
            <person name="Caceres C.E."/>
            <person name="Carmel L."/>
            <person name="Casola C."/>
            <person name="Choi J.H."/>
            <person name="Detter J.C."/>
            <person name="Dong Q."/>
            <person name="Dusheyko S."/>
            <person name="Eads B.D."/>
            <person name="Frohlich T."/>
            <person name="Geiler-Samerotte K.A."/>
            <person name="Gerlach D."/>
            <person name="Hatcher P."/>
            <person name="Jogdeo S."/>
            <person name="Krijgsveld J."/>
            <person name="Kriventseva E.V."/>
            <person name="Kultz D."/>
            <person name="Laforsch C."/>
            <person name="Lindquist E."/>
            <person name="Lopez J."/>
            <person name="Manak J.R."/>
            <person name="Muller J."/>
            <person name="Pangilinan J."/>
            <person name="Patwardhan R.P."/>
            <person name="Pitluck S."/>
            <person name="Pritham E.J."/>
            <person name="Rechtsteiner A."/>
            <person name="Rho M."/>
            <person name="Rogozin I.B."/>
            <person name="Sakarya O."/>
            <person name="Salamov A."/>
            <person name="Schaack S."/>
            <person name="Shapiro H."/>
            <person name="Shiga Y."/>
            <person name="Skalitzky C."/>
            <person name="Smith Z."/>
            <person name="Souvorov A."/>
            <person name="Sung W."/>
            <person name="Tang Z."/>
            <person name="Tsuchiya D."/>
            <person name="Tu H."/>
            <person name="Vos H."/>
            <person name="Wang M."/>
            <person name="Wolf Y.I."/>
            <person name="Yamagata H."/>
            <person name="Yamada T."/>
            <person name="Ye Y."/>
            <person name="Shaw J.R."/>
            <person name="Andrews J."/>
            <person name="Crease T.J."/>
            <person name="Tang H."/>
            <person name="Lucas S.M."/>
            <person name="Robertson H.M."/>
            <person name="Bork P."/>
            <person name="Koonin E.V."/>
            <person name="Zdobnov E.M."/>
            <person name="Grigoriev I.V."/>
            <person name="Lynch M."/>
            <person name="Boore J.L."/>
        </authorList>
    </citation>
    <scope>NUCLEOTIDE SEQUENCE [LARGE SCALE GENOMIC DNA]</scope>
</reference>
<name>E9GFV6_DAPPU</name>
<protein>
    <submittedName>
        <fullName evidence="2">Uncharacterized protein</fullName>
    </submittedName>
</protein>
<feature type="transmembrane region" description="Helical" evidence="1">
    <location>
        <begin position="73"/>
        <end position="93"/>
    </location>
</feature>
<keyword evidence="1" id="KW-0812">Transmembrane</keyword>
<evidence type="ECO:0000256" key="1">
    <source>
        <dbReference type="SAM" id="Phobius"/>
    </source>
</evidence>
<feature type="transmembrane region" description="Helical" evidence="1">
    <location>
        <begin position="36"/>
        <end position="57"/>
    </location>
</feature>
<dbReference type="HOGENOM" id="CLU_1706034_0_0_1"/>
<keyword evidence="1" id="KW-1133">Transmembrane helix</keyword>
<sequence>MRKQTAWALADSPAPADVIQQSDGKKMCSSSLTCKGFLLVQAVSTDDVTLFLFWLFFSRGMTNTNETRFASDLTWRCAVGCPMMMGIISLLLGSNGTTGRTGLQRLLEPERVPDAVDDVADGTCRLAVVHSIAIGQWRRFDEETATARPYMASL</sequence>
<dbReference type="InParanoid" id="E9GFV6"/>
<dbReference type="EMBL" id="GL732542">
    <property type="protein sequence ID" value="EFX81705.1"/>
    <property type="molecule type" value="Genomic_DNA"/>
</dbReference>
<proteinExistence type="predicted"/>
<evidence type="ECO:0000313" key="3">
    <source>
        <dbReference type="Proteomes" id="UP000000305"/>
    </source>
</evidence>
<accession>E9GFV6</accession>
<dbReference type="AlphaFoldDB" id="E9GFV6"/>
<keyword evidence="1" id="KW-0472">Membrane</keyword>
<keyword evidence="3" id="KW-1185">Reference proteome</keyword>